<evidence type="ECO:0000256" key="6">
    <source>
        <dbReference type="ARBA" id="ARBA00038999"/>
    </source>
</evidence>
<dbReference type="Gene3D" id="1.10.510.10">
    <property type="entry name" value="Transferase(Phosphotransferase) domain 1"/>
    <property type="match status" value="1"/>
</dbReference>
<evidence type="ECO:0000256" key="10">
    <source>
        <dbReference type="PROSITE-ProRule" id="PRU10141"/>
    </source>
</evidence>
<evidence type="ECO:0000256" key="5">
    <source>
        <dbReference type="ARBA" id="ARBA00038035"/>
    </source>
</evidence>
<dbReference type="Gene3D" id="3.30.200.20">
    <property type="entry name" value="Phosphorylase Kinase, domain 1"/>
    <property type="match status" value="1"/>
</dbReference>
<dbReference type="STRING" id="5762.D2VB25"/>
<dbReference type="AlphaFoldDB" id="D2VB25"/>
<gene>
    <name evidence="13" type="ORF">NAEGRDRAFT_2732</name>
</gene>
<dbReference type="GeneID" id="8850553"/>
<evidence type="ECO:0000256" key="3">
    <source>
        <dbReference type="ARBA" id="ARBA00022777"/>
    </source>
</evidence>
<feature type="binding site" evidence="10">
    <location>
        <position position="24"/>
    </location>
    <ligand>
        <name>ATP</name>
        <dbReference type="ChEBI" id="CHEBI:30616"/>
    </ligand>
</feature>
<evidence type="ECO:0000256" key="4">
    <source>
        <dbReference type="ARBA" id="ARBA00022840"/>
    </source>
</evidence>
<dbReference type="GO" id="GO:0004708">
    <property type="term" value="F:MAP kinase kinase activity"/>
    <property type="evidence" value="ECO:0007669"/>
    <property type="project" value="UniProtKB-EC"/>
</dbReference>
<keyword evidence="11" id="KW-0723">Serine/threonine-protein kinase</keyword>
<dbReference type="GO" id="GO:0004674">
    <property type="term" value="F:protein serine/threonine kinase activity"/>
    <property type="evidence" value="ECO:0007669"/>
    <property type="project" value="UniProtKB-KW"/>
</dbReference>
<dbReference type="PROSITE" id="PS00107">
    <property type="entry name" value="PROTEIN_KINASE_ATP"/>
    <property type="match status" value="1"/>
</dbReference>
<dbReference type="Proteomes" id="UP000006671">
    <property type="component" value="Unassembled WGS sequence"/>
</dbReference>
<reference evidence="13 14" key="1">
    <citation type="journal article" date="2010" name="Cell">
        <title>The genome of Naegleria gruberi illuminates early eukaryotic versatility.</title>
        <authorList>
            <person name="Fritz-Laylin L.K."/>
            <person name="Prochnik S.E."/>
            <person name="Ginger M.L."/>
            <person name="Dacks J.B."/>
            <person name="Carpenter M.L."/>
            <person name="Field M.C."/>
            <person name="Kuo A."/>
            <person name="Paredez A."/>
            <person name="Chapman J."/>
            <person name="Pham J."/>
            <person name="Shu S."/>
            <person name="Neupane R."/>
            <person name="Cipriano M."/>
            <person name="Mancuso J."/>
            <person name="Tu H."/>
            <person name="Salamov A."/>
            <person name="Lindquist E."/>
            <person name="Shapiro H."/>
            <person name="Lucas S."/>
            <person name="Grigoriev I.V."/>
            <person name="Cande W.Z."/>
            <person name="Fulton C."/>
            <person name="Rokhsar D.S."/>
            <person name="Dawson S.C."/>
        </authorList>
    </citation>
    <scope>NUCLEOTIDE SEQUENCE [LARGE SCALE GENOMIC DNA]</scope>
    <source>
        <strain evidence="13 14">NEG-M</strain>
    </source>
</reference>
<comment type="catalytic activity">
    <reaction evidence="9">
        <text>L-tyrosyl-[protein] + ATP = O-phospho-L-tyrosyl-[protein] + ADP + H(+)</text>
        <dbReference type="Rhea" id="RHEA:10596"/>
        <dbReference type="Rhea" id="RHEA-COMP:10136"/>
        <dbReference type="Rhea" id="RHEA-COMP:20101"/>
        <dbReference type="ChEBI" id="CHEBI:15378"/>
        <dbReference type="ChEBI" id="CHEBI:30616"/>
        <dbReference type="ChEBI" id="CHEBI:46858"/>
        <dbReference type="ChEBI" id="CHEBI:61978"/>
        <dbReference type="ChEBI" id="CHEBI:456216"/>
        <dbReference type="EC" id="2.7.12.2"/>
    </reaction>
</comment>
<sequence>VGSGSFGHVVVAKHKVTGKKYALKMIYQDSNHLELSQKMEWAEFAAIYFCDHLSLIKVHECYYRNLCFYMLLDYCNCGSLRDILKVVPVENITERILSVIAEKVLIGLDHLQQNHVIHRDIKPENILVNYDKTIKKAEIKIGDFGLCGHKKLETGSTFFKTVNGTFIYRSPERLLEDNYNYTSDIWSLGVMAVELIVGSHPLIDMDITDSNRDNLYQIPEIIMNAVNNHKFGKNSEKVLSEEFKNFVKKCCEYEQQKRPFAREMLSHAWIKK</sequence>
<dbReference type="KEGG" id="ngr:NAEGRDRAFT_2732"/>
<dbReference type="PANTHER" id="PTHR48013">
    <property type="entry name" value="DUAL SPECIFICITY MITOGEN-ACTIVATED PROTEIN KINASE KINASE 5-RELATED"/>
    <property type="match status" value="1"/>
</dbReference>
<dbReference type="OMA" id="QNDGRYD"/>
<evidence type="ECO:0000313" key="14">
    <source>
        <dbReference type="Proteomes" id="UP000006671"/>
    </source>
</evidence>
<organism evidence="14">
    <name type="scientific">Naegleria gruberi</name>
    <name type="common">Amoeba</name>
    <dbReference type="NCBI Taxonomy" id="5762"/>
    <lineage>
        <taxon>Eukaryota</taxon>
        <taxon>Discoba</taxon>
        <taxon>Heterolobosea</taxon>
        <taxon>Tetramitia</taxon>
        <taxon>Eutetramitia</taxon>
        <taxon>Vahlkampfiidae</taxon>
        <taxon>Naegleria</taxon>
    </lineage>
</organism>
<dbReference type="InterPro" id="IPR011009">
    <property type="entry name" value="Kinase-like_dom_sf"/>
</dbReference>
<dbReference type="SUPFAM" id="SSF56112">
    <property type="entry name" value="Protein kinase-like (PK-like)"/>
    <property type="match status" value="1"/>
</dbReference>
<comment type="catalytic activity">
    <reaction evidence="8">
        <text>L-threonyl-[protein] + ATP = O-phospho-L-threonyl-[protein] + ADP + H(+)</text>
        <dbReference type="Rhea" id="RHEA:46608"/>
        <dbReference type="Rhea" id="RHEA-COMP:11060"/>
        <dbReference type="Rhea" id="RHEA-COMP:11605"/>
        <dbReference type="ChEBI" id="CHEBI:15378"/>
        <dbReference type="ChEBI" id="CHEBI:30013"/>
        <dbReference type="ChEBI" id="CHEBI:30616"/>
        <dbReference type="ChEBI" id="CHEBI:61977"/>
        <dbReference type="ChEBI" id="CHEBI:456216"/>
        <dbReference type="EC" id="2.7.12.2"/>
    </reaction>
</comment>
<dbReference type="eggNOG" id="KOG0581">
    <property type="taxonomic scope" value="Eukaryota"/>
</dbReference>
<accession>D2VB25</accession>
<dbReference type="PANTHER" id="PTHR48013:SF9">
    <property type="entry name" value="DUAL SPECIFICITY MITOGEN-ACTIVATED PROTEIN KINASE KINASE 5"/>
    <property type="match status" value="1"/>
</dbReference>
<feature type="non-terminal residue" evidence="13">
    <location>
        <position position="272"/>
    </location>
</feature>
<evidence type="ECO:0000256" key="11">
    <source>
        <dbReference type="RuleBase" id="RU000304"/>
    </source>
</evidence>
<keyword evidence="3" id="KW-0418">Kinase</keyword>
<dbReference type="RefSeq" id="XP_002678795.1">
    <property type="nucleotide sequence ID" value="XM_002678749.1"/>
</dbReference>
<evidence type="ECO:0000256" key="1">
    <source>
        <dbReference type="ARBA" id="ARBA00022679"/>
    </source>
</evidence>
<dbReference type="EMBL" id="GG738860">
    <property type="protein sequence ID" value="EFC46051.1"/>
    <property type="molecule type" value="Genomic_DNA"/>
</dbReference>
<comment type="catalytic activity">
    <reaction evidence="7">
        <text>L-seryl-[protein] + ATP = O-phospho-L-seryl-[protein] + ADP + H(+)</text>
        <dbReference type="Rhea" id="RHEA:17989"/>
        <dbReference type="Rhea" id="RHEA-COMP:9863"/>
        <dbReference type="Rhea" id="RHEA-COMP:11604"/>
        <dbReference type="ChEBI" id="CHEBI:15378"/>
        <dbReference type="ChEBI" id="CHEBI:29999"/>
        <dbReference type="ChEBI" id="CHEBI:30616"/>
        <dbReference type="ChEBI" id="CHEBI:83421"/>
        <dbReference type="ChEBI" id="CHEBI:456216"/>
        <dbReference type="EC" id="2.7.12.2"/>
    </reaction>
</comment>
<feature type="non-terminal residue" evidence="13">
    <location>
        <position position="1"/>
    </location>
</feature>
<evidence type="ECO:0000313" key="13">
    <source>
        <dbReference type="EMBL" id="EFC46051.1"/>
    </source>
</evidence>
<dbReference type="SMART" id="SM00220">
    <property type="entry name" value="S_TKc"/>
    <property type="match status" value="1"/>
</dbReference>
<comment type="similarity">
    <text evidence="5">Belongs to the protein kinase superfamily. STE Ser/Thr protein kinase family. MAP kinase kinase subfamily.</text>
</comment>
<evidence type="ECO:0000256" key="9">
    <source>
        <dbReference type="ARBA" id="ARBA00051693"/>
    </source>
</evidence>
<proteinExistence type="inferred from homology"/>
<keyword evidence="2 10" id="KW-0547">Nucleotide-binding</keyword>
<dbReference type="PROSITE" id="PS50011">
    <property type="entry name" value="PROTEIN_KINASE_DOM"/>
    <property type="match status" value="1"/>
</dbReference>
<keyword evidence="4 10" id="KW-0067">ATP-binding</keyword>
<feature type="domain" description="Protein kinase" evidence="12">
    <location>
        <begin position="1"/>
        <end position="270"/>
    </location>
</feature>
<dbReference type="PROSITE" id="PS00108">
    <property type="entry name" value="PROTEIN_KINASE_ST"/>
    <property type="match status" value="1"/>
</dbReference>
<dbReference type="Pfam" id="PF00069">
    <property type="entry name" value="Pkinase"/>
    <property type="match status" value="1"/>
</dbReference>
<dbReference type="InterPro" id="IPR000719">
    <property type="entry name" value="Prot_kinase_dom"/>
</dbReference>
<evidence type="ECO:0000256" key="8">
    <source>
        <dbReference type="ARBA" id="ARBA00049299"/>
    </source>
</evidence>
<protein>
    <recommendedName>
        <fullName evidence="6">mitogen-activated protein kinase kinase</fullName>
        <ecNumber evidence="6">2.7.12.2</ecNumber>
    </recommendedName>
</protein>
<dbReference type="InParanoid" id="D2VB25"/>
<evidence type="ECO:0000259" key="12">
    <source>
        <dbReference type="PROSITE" id="PS50011"/>
    </source>
</evidence>
<keyword evidence="14" id="KW-1185">Reference proteome</keyword>
<evidence type="ECO:0000256" key="2">
    <source>
        <dbReference type="ARBA" id="ARBA00022741"/>
    </source>
</evidence>
<dbReference type="VEuPathDB" id="AmoebaDB:NAEGRDRAFT_2732"/>
<dbReference type="EC" id="2.7.12.2" evidence="6"/>
<dbReference type="InterPro" id="IPR017441">
    <property type="entry name" value="Protein_kinase_ATP_BS"/>
</dbReference>
<dbReference type="OrthoDB" id="6088008at2759"/>
<keyword evidence="1" id="KW-0808">Transferase</keyword>
<dbReference type="InterPro" id="IPR008271">
    <property type="entry name" value="Ser/Thr_kinase_AS"/>
</dbReference>
<evidence type="ECO:0000256" key="7">
    <source>
        <dbReference type="ARBA" id="ARBA00049014"/>
    </source>
</evidence>
<dbReference type="GO" id="GO:0005524">
    <property type="term" value="F:ATP binding"/>
    <property type="evidence" value="ECO:0007669"/>
    <property type="project" value="UniProtKB-UniRule"/>
</dbReference>
<name>D2VB25_NAEGR</name>